<dbReference type="SMART" id="SM00631">
    <property type="entry name" value="Zn_pept"/>
    <property type="match status" value="1"/>
</dbReference>
<dbReference type="PROSITE" id="PS52035">
    <property type="entry name" value="PEPTIDASE_M14"/>
    <property type="match status" value="1"/>
</dbReference>
<feature type="domain" description="Peptidase M14" evidence="12">
    <location>
        <begin position="296"/>
        <end position="623"/>
    </location>
</feature>
<keyword evidence="7" id="KW-0378">Hydrolase</keyword>
<feature type="transmembrane region" description="Helical" evidence="11">
    <location>
        <begin position="53"/>
        <end position="76"/>
    </location>
</feature>
<dbReference type="EMBL" id="CAMXCT010002295">
    <property type="protein sequence ID" value="CAI3997141.1"/>
    <property type="molecule type" value="Genomic_DNA"/>
</dbReference>
<feature type="transmembrane region" description="Helical" evidence="11">
    <location>
        <begin position="215"/>
        <end position="235"/>
    </location>
</feature>
<keyword evidence="4" id="KW-0645">Protease</keyword>
<dbReference type="Pfam" id="PF00246">
    <property type="entry name" value="Peptidase_M14"/>
    <property type="match status" value="1"/>
</dbReference>
<name>A0A9P1CTI5_9DINO</name>
<dbReference type="GO" id="GO:0008270">
    <property type="term" value="F:zinc ion binding"/>
    <property type="evidence" value="ECO:0007669"/>
    <property type="project" value="InterPro"/>
</dbReference>
<feature type="transmembrane region" description="Helical" evidence="11">
    <location>
        <begin position="108"/>
        <end position="128"/>
    </location>
</feature>
<keyword evidence="11" id="KW-1133">Transmembrane helix</keyword>
<accession>A0A9P1CTI5</accession>
<sequence length="703" mass="76071">MSNLDFCGAPAPCAYAMFFSEISSCKAPGCGLQDAVRQNWKGWRLAIPRLSGLLFLCAVCTVGANVGMTLGIVLSGQVTATAWQPLQLVFTTLLSLMLGLETASGPKLVGLALGIAGAGLIVLLDPGVWHPNTQKHHSGWGHVALFVNSLSACLLILLRRQLARKHSALQVVAWTHVVALPMLVIFGVAGNQSVPFRAAACDGCASVTAPPNSSLGWMALIFYTVVPTMICQSLTTWAAKHAEPSMMAMFPVLQPVASASLSWILRLAAPSLRDTLLPPQWNMLGGLPVVLGLWLARTKLESSHVLACQGRVKLPPPNAGQLTEFFQDYRTLDDIHRTWAAFELPLVLEITSPSGNVAEKPCIFLEGGIHSREWIATSTVLYIAGSLVQDASADVQSMLQHFLFTLLVPVNPDGYVYSWEVNRMWRKTRSNRSNYLCHGAVAGVDANRNWGVTFGQTNSAPYELELHNPCSEVFIGPEAFSEPETKAASEYMKEKQQNWRSNSKAGAGYVAAFIDYHSYAEAMLPPWAYTAETPADPDGSYQTSLTSFINEAFYNTSGRTFNAGADVFPPDPGTGPDWAYGLLGIRATMTIELEGHSFCLPATQIQNVGKEQFAGVKALAAFIRQHGGEPSAQVGIFAPGNGSTARDLVAANHQPVSRGWLIAAVAGSVILVVFASLVAMRSWFNWFSTSRRDYHLESAIELE</sequence>
<comment type="similarity">
    <text evidence="2 10">Belongs to the peptidase M14 family.</text>
</comment>
<dbReference type="GO" id="GO:0005615">
    <property type="term" value="C:extracellular space"/>
    <property type="evidence" value="ECO:0007669"/>
    <property type="project" value="TreeGrafter"/>
</dbReference>
<dbReference type="GO" id="GO:0004181">
    <property type="term" value="F:metallocarboxypeptidase activity"/>
    <property type="evidence" value="ECO:0007669"/>
    <property type="project" value="InterPro"/>
</dbReference>
<evidence type="ECO:0000313" key="14">
    <source>
        <dbReference type="EMBL" id="CAL1150516.1"/>
    </source>
</evidence>
<dbReference type="Gene3D" id="3.40.630.10">
    <property type="entry name" value="Zn peptidases"/>
    <property type="match status" value="1"/>
</dbReference>
<organism evidence="13">
    <name type="scientific">Cladocopium goreaui</name>
    <dbReference type="NCBI Taxonomy" id="2562237"/>
    <lineage>
        <taxon>Eukaryota</taxon>
        <taxon>Sar</taxon>
        <taxon>Alveolata</taxon>
        <taxon>Dinophyceae</taxon>
        <taxon>Suessiales</taxon>
        <taxon>Symbiodiniaceae</taxon>
        <taxon>Cladocopium</taxon>
    </lineage>
</organism>
<dbReference type="PANTHER" id="PTHR11705:SF143">
    <property type="entry name" value="SLL0236 PROTEIN"/>
    <property type="match status" value="1"/>
</dbReference>
<dbReference type="PROSITE" id="PS00132">
    <property type="entry name" value="CARBOXYPEPT_ZN_1"/>
    <property type="match status" value="1"/>
</dbReference>
<evidence type="ECO:0000256" key="7">
    <source>
        <dbReference type="ARBA" id="ARBA00022801"/>
    </source>
</evidence>
<dbReference type="EMBL" id="CAMXCT020002295">
    <property type="protein sequence ID" value="CAL1150516.1"/>
    <property type="molecule type" value="Genomic_DNA"/>
</dbReference>
<evidence type="ECO:0000256" key="4">
    <source>
        <dbReference type="ARBA" id="ARBA00022670"/>
    </source>
</evidence>
<dbReference type="EMBL" id="CAMXCT030002295">
    <property type="protein sequence ID" value="CAL4784453.1"/>
    <property type="molecule type" value="Genomic_DNA"/>
</dbReference>
<evidence type="ECO:0000256" key="5">
    <source>
        <dbReference type="ARBA" id="ARBA00022723"/>
    </source>
</evidence>
<feature type="transmembrane region" description="Helical" evidence="11">
    <location>
        <begin position="171"/>
        <end position="189"/>
    </location>
</feature>
<proteinExistence type="inferred from homology"/>
<evidence type="ECO:0000256" key="11">
    <source>
        <dbReference type="SAM" id="Phobius"/>
    </source>
</evidence>
<keyword evidence="5" id="KW-0479">Metal-binding</keyword>
<evidence type="ECO:0000256" key="3">
    <source>
        <dbReference type="ARBA" id="ARBA00022645"/>
    </source>
</evidence>
<dbReference type="InterPro" id="IPR000834">
    <property type="entry name" value="Peptidase_M14"/>
</dbReference>
<keyword evidence="8" id="KW-0862">Zinc</keyword>
<reference evidence="14" key="2">
    <citation type="submission" date="2024-04" db="EMBL/GenBank/DDBJ databases">
        <authorList>
            <person name="Chen Y."/>
            <person name="Shah S."/>
            <person name="Dougan E. K."/>
            <person name="Thang M."/>
            <person name="Chan C."/>
        </authorList>
    </citation>
    <scope>NUCLEOTIDE SEQUENCE [LARGE SCALE GENOMIC DNA]</scope>
</reference>
<gene>
    <name evidence="13" type="ORF">C1SCF055_LOCUS23554</name>
</gene>
<keyword evidence="16" id="KW-1185">Reference proteome</keyword>
<evidence type="ECO:0000313" key="13">
    <source>
        <dbReference type="EMBL" id="CAI3997141.1"/>
    </source>
</evidence>
<evidence type="ECO:0000313" key="16">
    <source>
        <dbReference type="Proteomes" id="UP001152797"/>
    </source>
</evidence>
<reference evidence="13" key="1">
    <citation type="submission" date="2022-10" db="EMBL/GenBank/DDBJ databases">
        <authorList>
            <person name="Chen Y."/>
            <person name="Dougan E. K."/>
            <person name="Chan C."/>
            <person name="Rhodes N."/>
            <person name="Thang M."/>
        </authorList>
    </citation>
    <scope>NUCLEOTIDE SEQUENCE</scope>
</reference>
<keyword evidence="11" id="KW-0472">Membrane</keyword>
<feature type="transmembrane region" description="Helical" evidence="11">
    <location>
        <begin position="660"/>
        <end position="684"/>
    </location>
</feature>
<evidence type="ECO:0000256" key="9">
    <source>
        <dbReference type="ARBA" id="ARBA00023049"/>
    </source>
</evidence>
<dbReference type="InterPro" id="IPR037185">
    <property type="entry name" value="EmrE-like"/>
</dbReference>
<dbReference type="OrthoDB" id="3626597at2759"/>
<feature type="transmembrane region" description="Helical" evidence="11">
    <location>
        <begin position="140"/>
        <end position="159"/>
    </location>
</feature>
<evidence type="ECO:0000256" key="8">
    <source>
        <dbReference type="ARBA" id="ARBA00022833"/>
    </source>
</evidence>
<dbReference type="SUPFAM" id="SSF103481">
    <property type="entry name" value="Multidrug resistance efflux transporter EmrE"/>
    <property type="match status" value="1"/>
</dbReference>
<dbReference type="AlphaFoldDB" id="A0A9P1CTI5"/>
<dbReference type="InterPro" id="IPR057246">
    <property type="entry name" value="CARBOXYPEPT_ZN_1"/>
</dbReference>
<evidence type="ECO:0000256" key="1">
    <source>
        <dbReference type="ARBA" id="ARBA00001947"/>
    </source>
</evidence>
<evidence type="ECO:0000259" key="12">
    <source>
        <dbReference type="PROSITE" id="PS52035"/>
    </source>
</evidence>
<keyword evidence="9" id="KW-0482">Metalloprotease</keyword>
<dbReference type="Proteomes" id="UP001152797">
    <property type="component" value="Unassembled WGS sequence"/>
</dbReference>
<evidence type="ECO:0000256" key="6">
    <source>
        <dbReference type="ARBA" id="ARBA00022729"/>
    </source>
</evidence>
<evidence type="ECO:0000256" key="2">
    <source>
        <dbReference type="ARBA" id="ARBA00005988"/>
    </source>
</evidence>
<keyword evidence="3 15" id="KW-0121">Carboxypeptidase</keyword>
<comment type="caution">
    <text evidence="13">The sequence shown here is derived from an EMBL/GenBank/DDBJ whole genome shotgun (WGS) entry which is preliminary data.</text>
</comment>
<keyword evidence="11" id="KW-0812">Transmembrane</keyword>
<feature type="transmembrane region" description="Helical" evidence="11">
    <location>
        <begin position="82"/>
        <end position="101"/>
    </location>
</feature>
<evidence type="ECO:0000256" key="10">
    <source>
        <dbReference type="PROSITE-ProRule" id="PRU01379"/>
    </source>
</evidence>
<dbReference type="FunFam" id="3.40.630.10:FF:000084">
    <property type="entry name" value="Carboxypeptidase B2"/>
    <property type="match status" value="1"/>
</dbReference>
<evidence type="ECO:0000313" key="15">
    <source>
        <dbReference type="EMBL" id="CAL4784453.1"/>
    </source>
</evidence>
<comment type="cofactor">
    <cofactor evidence="1">
        <name>Zn(2+)</name>
        <dbReference type="ChEBI" id="CHEBI:29105"/>
    </cofactor>
</comment>
<feature type="active site" description="Proton donor/acceptor" evidence="10">
    <location>
        <position position="592"/>
    </location>
</feature>
<protein>
    <submittedName>
        <fullName evidence="15">Carboxypeptidase B</fullName>
    </submittedName>
</protein>
<dbReference type="SUPFAM" id="SSF53187">
    <property type="entry name" value="Zn-dependent exopeptidases"/>
    <property type="match status" value="1"/>
</dbReference>
<dbReference type="GO" id="GO:0006508">
    <property type="term" value="P:proteolysis"/>
    <property type="evidence" value="ECO:0007669"/>
    <property type="project" value="UniProtKB-KW"/>
</dbReference>
<keyword evidence="6" id="KW-0732">Signal</keyword>
<dbReference type="PANTHER" id="PTHR11705">
    <property type="entry name" value="PROTEASE FAMILY M14 CARBOXYPEPTIDASE A,B"/>
    <property type="match status" value="1"/>
</dbReference>